<dbReference type="SUPFAM" id="SSF48498">
    <property type="entry name" value="Tetracyclin repressor-like, C-terminal domain"/>
    <property type="match status" value="1"/>
</dbReference>
<accession>A0A1H2TKC4</accession>
<dbReference type="InterPro" id="IPR050109">
    <property type="entry name" value="HTH-type_TetR-like_transc_reg"/>
</dbReference>
<dbReference type="OrthoDB" id="2356263at2"/>
<evidence type="ECO:0000256" key="1">
    <source>
        <dbReference type="ARBA" id="ARBA00023125"/>
    </source>
</evidence>
<evidence type="ECO:0000313" key="5">
    <source>
        <dbReference type="Proteomes" id="UP000198539"/>
    </source>
</evidence>
<proteinExistence type="predicted"/>
<dbReference type="PRINTS" id="PR00455">
    <property type="entry name" value="HTHTETR"/>
</dbReference>
<reference evidence="4 5" key="1">
    <citation type="submission" date="2016-10" db="EMBL/GenBank/DDBJ databases">
        <authorList>
            <person name="de Groot N.N."/>
        </authorList>
    </citation>
    <scope>NUCLEOTIDE SEQUENCE [LARGE SCALE GENOMIC DNA]</scope>
    <source>
        <strain evidence="4 5">CGMCC 1.8894</strain>
    </source>
</reference>
<evidence type="ECO:0000259" key="3">
    <source>
        <dbReference type="PROSITE" id="PS50977"/>
    </source>
</evidence>
<dbReference type="SUPFAM" id="SSF46689">
    <property type="entry name" value="Homeodomain-like"/>
    <property type="match status" value="1"/>
</dbReference>
<dbReference type="InterPro" id="IPR009057">
    <property type="entry name" value="Homeodomain-like_sf"/>
</dbReference>
<dbReference type="GO" id="GO:0003677">
    <property type="term" value="F:DNA binding"/>
    <property type="evidence" value="ECO:0007669"/>
    <property type="project" value="UniProtKB-UniRule"/>
</dbReference>
<dbReference type="PROSITE" id="PS50977">
    <property type="entry name" value="HTH_TETR_2"/>
    <property type="match status" value="1"/>
</dbReference>
<dbReference type="PANTHER" id="PTHR30328">
    <property type="entry name" value="TRANSCRIPTIONAL REPRESSOR"/>
    <property type="match status" value="1"/>
</dbReference>
<sequence>MDSDTPSTERKAGWKQDPEAVKADILAVATDEFAAHGLSGGRIDDIARKTKASKRMIYYYFGDKEGLYQAVLEGAYQTLREHEDKLHVENLDPIEALKLLVRATFDAHAQTPIFIRLVMIENIHNADYLRRSMIIPRLNRSIIEKLDDVCKRGAAAGLFHPNTDPLMLHWMISAPSFYNVSNRATFSTSFGMGLYSAEGQERLRQRVVDMILALVVIGHDPSQSDAG</sequence>
<dbReference type="Pfam" id="PF17938">
    <property type="entry name" value="TetR_C_29"/>
    <property type="match status" value="1"/>
</dbReference>
<dbReference type="InterPro" id="IPR001647">
    <property type="entry name" value="HTH_TetR"/>
</dbReference>
<feature type="DNA-binding region" description="H-T-H motif" evidence="2">
    <location>
        <begin position="42"/>
        <end position="61"/>
    </location>
</feature>
<dbReference type="Pfam" id="PF00440">
    <property type="entry name" value="TetR_N"/>
    <property type="match status" value="1"/>
</dbReference>
<dbReference type="EMBL" id="FNOM01000002">
    <property type="protein sequence ID" value="SDW44217.1"/>
    <property type="molecule type" value="Genomic_DNA"/>
</dbReference>
<dbReference type="PANTHER" id="PTHR30328:SF54">
    <property type="entry name" value="HTH-TYPE TRANSCRIPTIONAL REPRESSOR SCO4008"/>
    <property type="match status" value="1"/>
</dbReference>
<keyword evidence="5" id="KW-1185">Reference proteome</keyword>
<dbReference type="InterPro" id="IPR036271">
    <property type="entry name" value="Tet_transcr_reg_TetR-rel_C_sf"/>
</dbReference>
<keyword evidence="1 2" id="KW-0238">DNA-binding</keyword>
<name>A0A1H2TKC4_9RHOB</name>
<dbReference type="STRING" id="564137.SAMN04488238_10282"/>
<dbReference type="Proteomes" id="UP000198539">
    <property type="component" value="Unassembled WGS sequence"/>
</dbReference>
<dbReference type="Gene3D" id="1.10.357.10">
    <property type="entry name" value="Tetracycline Repressor, domain 2"/>
    <property type="match status" value="1"/>
</dbReference>
<feature type="domain" description="HTH tetR-type" evidence="3">
    <location>
        <begin position="19"/>
        <end position="79"/>
    </location>
</feature>
<evidence type="ECO:0000256" key="2">
    <source>
        <dbReference type="PROSITE-ProRule" id="PRU00335"/>
    </source>
</evidence>
<organism evidence="4 5">
    <name type="scientific">Roseicitreum antarcticum</name>
    <dbReference type="NCBI Taxonomy" id="564137"/>
    <lineage>
        <taxon>Bacteria</taxon>
        <taxon>Pseudomonadati</taxon>
        <taxon>Pseudomonadota</taxon>
        <taxon>Alphaproteobacteria</taxon>
        <taxon>Rhodobacterales</taxon>
        <taxon>Paracoccaceae</taxon>
        <taxon>Roseicitreum</taxon>
    </lineage>
</organism>
<dbReference type="AlphaFoldDB" id="A0A1H2TKC4"/>
<dbReference type="InterPro" id="IPR041474">
    <property type="entry name" value="NicS_C"/>
</dbReference>
<gene>
    <name evidence="4" type="ORF">SAMN04488238_10282</name>
</gene>
<protein>
    <submittedName>
        <fullName evidence="4">Transcriptional regulator, TetR family</fullName>
    </submittedName>
</protein>
<evidence type="ECO:0000313" key="4">
    <source>
        <dbReference type="EMBL" id="SDW44217.1"/>
    </source>
</evidence>